<organism evidence="18">
    <name type="scientific">Caldilineaceae bacterium SB0664_bin_27</name>
    <dbReference type="NCBI Taxonomy" id="2605260"/>
    <lineage>
        <taxon>Bacteria</taxon>
        <taxon>Bacillati</taxon>
        <taxon>Chloroflexota</taxon>
        <taxon>Caldilineae</taxon>
        <taxon>Caldilineales</taxon>
        <taxon>Caldilineaceae</taxon>
    </lineage>
</organism>
<dbReference type="Gene3D" id="3.30.43.10">
    <property type="entry name" value="Uridine Diphospho-n-acetylenolpyruvylglucosamine Reductase, domain 2"/>
    <property type="match status" value="1"/>
</dbReference>
<comment type="subcellular location">
    <subcellularLocation>
        <location evidence="3 16">Cytoplasm</location>
    </subcellularLocation>
</comment>
<dbReference type="AlphaFoldDB" id="A0A6B0YXD3"/>
<keyword evidence="7 16" id="KW-0285">Flavoprotein</keyword>
<comment type="cofactor">
    <cofactor evidence="1 16">
        <name>FAD</name>
        <dbReference type="ChEBI" id="CHEBI:57692"/>
    </cofactor>
</comment>
<dbReference type="InterPro" id="IPR036635">
    <property type="entry name" value="MurB_C_sf"/>
</dbReference>
<dbReference type="PROSITE" id="PS51387">
    <property type="entry name" value="FAD_PCMH"/>
    <property type="match status" value="1"/>
</dbReference>
<reference evidence="18" key="1">
    <citation type="submission" date="2019-09" db="EMBL/GenBank/DDBJ databases">
        <title>Characterisation of the sponge microbiome using genome-centric metagenomics.</title>
        <authorList>
            <person name="Engelberts J.P."/>
            <person name="Robbins S.J."/>
            <person name="De Goeij J.M."/>
            <person name="Aranda M."/>
            <person name="Bell S.C."/>
            <person name="Webster N.S."/>
        </authorList>
    </citation>
    <scope>NUCLEOTIDE SEQUENCE</scope>
    <source>
        <strain evidence="18">SB0664_bin_27</strain>
    </source>
</reference>
<dbReference type="GO" id="GO:0005829">
    <property type="term" value="C:cytosol"/>
    <property type="evidence" value="ECO:0007669"/>
    <property type="project" value="TreeGrafter"/>
</dbReference>
<dbReference type="PANTHER" id="PTHR21071">
    <property type="entry name" value="UDP-N-ACETYLENOLPYRUVOYLGLUCOSAMINE REDUCTASE"/>
    <property type="match status" value="1"/>
</dbReference>
<evidence type="ECO:0000256" key="12">
    <source>
        <dbReference type="ARBA" id="ARBA00023002"/>
    </source>
</evidence>
<feature type="domain" description="FAD-binding PCMH-type" evidence="17">
    <location>
        <begin position="118"/>
        <end position="300"/>
    </location>
</feature>
<evidence type="ECO:0000256" key="11">
    <source>
        <dbReference type="ARBA" id="ARBA00022984"/>
    </source>
</evidence>
<dbReference type="SUPFAM" id="SSF56176">
    <property type="entry name" value="FAD-binding/transporter-associated domain-like"/>
    <property type="match status" value="1"/>
</dbReference>
<dbReference type="InterPro" id="IPR003170">
    <property type="entry name" value="MurB"/>
</dbReference>
<dbReference type="GO" id="GO:0009252">
    <property type="term" value="P:peptidoglycan biosynthetic process"/>
    <property type="evidence" value="ECO:0007669"/>
    <property type="project" value="UniProtKB-UniRule"/>
</dbReference>
<comment type="similarity">
    <text evidence="16">Belongs to the MurB family.</text>
</comment>
<evidence type="ECO:0000256" key="5">
    <source>
        <dbReference type="ARBA" id="ARBA00022490"/>
    </source>
</evidence>
<dbReference type="PANTHER" id="PTHR21071:SF4">
    <property type="entry name" value="UDP-N-ACETYLENOLPYRUVOYLGLUCOSAMINE REDUCTASE"/>
    <property type="match status" value="1"/>
</dbReference>
<keyword evidence="9 16" id="KW-0521">NADP</keyword>
<evidence type="ECO:0000256" key="6">
    <source>
        <dbReference type="ARBA" id="ARBA00022618"/>
    </source>
</evidence>
<evidence type="ECO:0000256" key="9">
    <source>
        <dbReference type="ARBA" id="ARBA00022857"/>
    </source>
</evidence>
<evidence type="ECO:0000256" key="15">
    <source>
        <dbReference type="ARBA" id="ARBA00048914"/>
    </source>
</evidence>
<protein>
    <recommendedName>
        <fullName evidence="16">UDP-N-acetylenolpyruvoylglucosamine reductase</fullName>
        <ecNumber evidence="16">1.3.1.98</ecNumber>
    </recommendedName>
    <alternativeName>
        <fullName evidence="16">UDP-N-acetylmuramate dehydrogenase</fullName>
    </alternativeName>
</protein>
<name>A0A6B0YXD3_9CHLR</name>
<dbReference type="EC" id="1.3.1.98" evidence="16"/>
<dbReference type="InterPro" id="IPR016167">
    <property type="entry name" value="FAD-bd_PCMH_sub1"/>
</dbReference>
<evidence type="ECO:0000256" key="8">
    <source>
        <dbReference type="ARBA" id="ARBA00022827"/>
    </source>
</evidence>
<dbReference type="Gene3D" id="3.90.78.10">
    <property type="entry name" value="UDP-N-acetylenolpyruvoylglucosamine reductase, C-terminal domain"/>
    <property type="match status" value="1"/>
</dbReference>
<dbReference type="GO" id="GO:0008762">
    <property type="term" value="F:UDP-N-acetylmuramate dehydrogenase activity"/>
    <property type="evidence" value="ECO:0007669"/>
    <property type="project" value="UniProtKB-UniRule"/>
</dbReference>
<evidence type="ECO:0000256" key="13">
    <source>
        <dbReference type="ARBA" id="ARBA00023306"/>
    </source>
</evidence>
<keyword evidence="14 16" id="KW-0961">Cell wall biogenesis/degradation</keyword>
<dbReference type="UniPathway" id="UPA00219"/>
<keyword evidence="5 16" id="KW-0963">Cytoplasm</keyword>
<comment type="pathway">
    <text evidence="4 16">Cell wall biogenesis; peptidoglycan biosynthesis.</text>
</comment>
<evidence type="ECO:0000313" key="18">
    <source>
        <dbReference type="EMBL" id="MXY94835.1"/>
    </source>
</evidence>
<evidence type="ECO:0000256" key="2">
    <source>
        <dbReference type="ARBA" id="ARBA00003921"/>
    </source>
</evidence>
<evidence type="ECO:0000256" key="10">
    <source>
        <dbReference type="ARBA" id="ARBA00022960"/>
    </source>
</evidence>
<evidence type="ECO:0000259" key="17">
    <source>
        <dbReference type="PROSITE" id="PS51387"/>
    </source>
</evidence>
<dbReference type="GO" id="GO:0051301">
    <property type="term" value="P:cell division"/>
    <property type="evidence" value="ECO:0007669"/>
    <property type="project" value="UniProtKB-KW"/>
</dbReference>
<evidence type="ECO:0000256" key="4">
    <source>
        <dbReference type="ARBA" id="ARBA00004752"/>
    </source>
</evidence>
<dbReference type="InterPro" id="IPR016169">
    <property type="entry name" value="FAD-bd_PCMH_sub2"/>
</dbReference>
<evidence type="ECO:0000256" key="16">
    <source>
        <dbReference type="HAMAP-Rule" id="MF_00037"/>
    </source>
</evidence>
<keyword evidence="8 16" id="KW-0274">FAD</keyword>
<feature type="active site" description="Proton donor" evidence="16">
    <location>
        <position position="328"/>
    </location>
</feature>
<dbReference type="GO" id="GO:0071949">
    <property type="term" value="F:FAD binding"/>
    <property type="evidence" value="ECO:0007669"/>
    <property type="project" value="InterPro"/>
</dbReference>
<dbReference type="GO" id="GO:0071555">
    <property type="term" value="P:cell wall organization"/>
    <property type="evidence" value="ECO:0007669"/>
    <property type="project" value="UniProtKB-KW"/>
</dbReference>
<dbReference type="Pfam" id="PF01565">
    <property type="entry name" value="FAD_binding_4"/>
    <property type="match status" value="1"/>
</dbReference>
<evidence type="ECO:0000256" key="7">
    <source>
        <dbReference type="ARBA" id="ARBA00022630"/>
    </source>
</evidence>
<dbReference type="Pfam" id="PF02873">
    <property type="entry name" value="MurB_C"/>
    <property type="match status" value="1"/>
</dbReference>
<accession>A0A6B0YXD3</accession>
<dbReference type="InterPro" id="IPR016166">
    <property type="entry name" value="FAD-bd_PCMH"/>
</dbReference>
<dbReference type="HAMAP" id="MF_00037">
    <property type="entry name" value="MurB"/>
    <property type="match status" value="1"/>
</dbReference>
<keyword evidence="13 16" id="KW-0131">Cell cycle</keyword>
<dbReference type="Gene3D" id="3.30.465.10">
    <property type="match status" value="1"/>
</dbReference>
<feature type="active site" evidence="16">
    <location>
        <position position="272"/>
    </location>
</feature>
<comment type="function">
    <text evidence="2 16">Cell wall formation.</text>
</comment>
<comment type="caution">
    <text evidence="18">The sequence shown here is derived from an EMBL/GenBank/DDBJ whole genome shotgun (WGS) entry which is preliminary data.</text>
</comment>
<gene>
    <name evidence="16 18" type="primary">murB</name>
    <name evidence="18" type="ORF">F4Y42_15455</name>
</gene>
<evidence type="ECO:0000256" key="1">
    <source>
        <dbReference type="ARBA" id="ARBA00001974"/>
    </source>
</evidence>
<evidence type="ECO:0000256" key="14">
    <source>
        <dbReference type="ARBA" id="ARBA00023316"/>
    </source>
</evidence>
<keyword evidence="11 16" id="KW-0573">Peptidoglycan synthesis</keyword>
<keyword evidence="6 16" id="KW-0132">Cell division</keyword>
<sequence length="408" mass="43345">MPGGWTTANDTLGTWTDCGWASTTRSSWNGATVLWIWTGPYFNSTPAVSRRLISTGCYDSFAPYEETDHEVFVLDIMAPAAAPARQKRGIGASALDQVEALGVEMRQDHPLASLTTIKIGGPADYFAVVSDTHDLLKLTRWARANDLPYLILGGGSNVLISDRGVRGLVIHNRCNAVQVQDAPCCDYPKDTRPFLYAESGALMAGAARTAINAGLTGLEWAVSVPGSVGGAVVNNAGAHGGEVKDSLWDVLLLDDNGDIQVYRVEDLAYAYRQSSLKREGTADAGFGPVLLSANFRLQTGDRDTIRAAAQSFLGHRRSTQPVEPSLGSTFVNPPGDFAGRLIEEAGLKGFSLGGVEVSSTHANFLINPGGVGAATAAGVMAMIEHIQTAVARRSGVELQPELQKIGEW</sequence>
<dbReference type="InterPro" id="IPR011601">
    <property type="entry name" value="MurB_C"/>
</dbReference>
<proteinExistence type="inferred from homology"/>
<dbReference type="InterPro" id="IPR006094">
    <property type="entry name" value="Oxid_FAD_bind_N"/>
</dbReference>
<keyword evidence="10 16" id="KW-0133">Cell shape</keyword>
<dbReference type="SUPFAM" id="SSF56194">
    <property type="entry name" value="Uridine diphospho-N-Acetylenolpyruvylglucosamine reductase, MurB, C-terminal domain"/>
    <property type="match status" value="1"/>
</dbReference>
<dbReference type="EMBL" id="VXRG01000128">
    <property type="protein sequence ID" value="MXY94835.1"/>
    <property type="molecule type" value="Genomic_DNA"/>
</dbReference>
<evidence type="ECO:0000256" key="3">
    <source>
        <dbReference type="ARBA" id="ARBA00004496"/>
    </source>
</evidence>
<dbReference type="InterPro" id="IPR036318">
    <property type="entry name" value="FAD-bd_PCMH-like_sf"/>
</dbReference>
<feature type="active site" evidence="16">
    <location>
        <position position="401"/>
    </location>
</feature>
<keyword evidence="12 16" id="KW-0560">Oxidoreductase</keyword>
<dbReference type="NCBIfam" id="TIGR00179">
    <property type="entry name" value="murB"/>
    <property type="match status" value="1"/>
</dbReference>
<dbReference type="GO" id="GO:0008360">
    <property type="term" value="P:regulation of cell shape"/>
    <property type="evidence" value="ECO:0007669"/>
    <property type="project" value="UniProtKB-KW"/>
</dbReference>
<comment type="catalytic activity">
    <reaction evidence="15 16">
        <text>UDP-N-acetyl-alpha-D-muramate + NADP(+) = UDP-N-acetyl-3-O-(1-carboxyvinyl)-alpha-D-glucosamine + NADPH + H(+)</text>
        <dbReference type="Rhea" id="RHEA:12248"/>
        <dbReference type="ChEBI" id="CHEBI:15378"/>
        <dbReference type="ChEBI" id="CHEBI:57783"/>
        <dbReference type="ChEBI" id="CHEBI:58349"/>
        <dbReference type="ChEBI" id="CHEBI:68483"/>
        <dbReference type="ChEBI" id="CHEBI:70757"/>
        <dbReference type="EC" id="1.3.1.98"/>
    </reaction>
</comment>
<dbReference type="NCBIfam" id="NF010480">
    <property type="entry name" value="PRK13905.1"/>
    <property type="match status" value="1"/>
</dbReference>